<evidence type="ECO:0000313" key="7">
    <source>
        <dbReference type="Proteomes" id="UP000448943"/>
    </source>
</evidence>
<comment type="subunit">
    <text evidence="2">Heterodimer of SbcC and SbcD.</text>
</comment>
<feature type="coiled-coil region" evidence="4">
    <location>
        <begin position="243"/>
        <end position="274"/>
    </location>
</feature>
<dbReference type="AlphaFoldDB" id="A0A6N9Q5A5"/>
<evidence type="ECO:0000256" key="4">
    <source>
        <dbReference type="SAM" id="Coils"/>
    </source>
</evidence>
<comment type="caution">
    <text evidence="6">The sequence shown here is derived from an EMBL/GenBank/DDBJ whole genome shotgun (WGS) entry which is preliminary data.</text>
</comment>
<feature type="coiled-coil region" evidence="4">
    <location>
        <begin position="552"/>
        <end position="579"/>
    </location>
</feature>
<dbReference type="InterPro" id="IPR038729">
    <property type="entry name" value="Rad50/SbcC_AAA"/>
</dbReference>
<proteinExistence type="inferred from homology"/>
<dbReference type="Proteomes" id="UP000448943">
    <property type="component" value="Unassembled WGS sequence"/>
</dbReference>
<keyword evidence="4" id="KW-0175">Coiled coil</keyword>
<organism evidence="6 7">
    <name type="scientific">Chengkuizengella marina</name>
    <dbReference type="NCBI Taxonomy" id="2507566"/>
    <lineage>
        <taxon>Bacteria</taxon>
        <taxon>Bacillati</taxon>
        <taxon>Bacillota</taxon>
        <taxon>Bacilli</taxon>
        <taxon>Bacillales</taxon>
        <taxon>Paenibacillaceae</taxon>
        <taxon>Chengkuizengella</taxon>
    </lineage>
</organism>
<dbReference type="SUPFAM" id="SSF52540">
    <property type="entry name" value="P-loop containing nucleoside triphosphate hydrolases"/>
    <property type="match status" value="1"/>
</dbReference>
<dbReference type="PANTHER" id="PTHR32114:SF2">
    <property type="entry name" value="ABC TRANSPORTER ABCH.3"/>
    <property type="match status" value="1"/>
</dbReference>
<feature type="coiled-coil region" evidence="4">
    <location>
        <begin position="396"/>
        <end position="430"/>
    </location>
</feature>
<evidence type="ECO:0000256" key="2">
    <source>
        <dbReference type="ARBA" id="ARBA00011322"/>
    </source>
</evidence>
<dbReference type="Gene3D" id="3.40.50.300">
    <property type="entry name" value="P-loop containing nucleotide triphosphate hydrolases"/>
    <property type="match status" value="2"/>
</dbReference>
<feature type="coiled-coil region" evidence="4">
    <location>
        <begin position="611"/>
        <end position="649"/>
    </location>
</feature>
<keyword evidence="7" id="KW-1185">Reference proteome</keyword>
<dbReference type="InterPro" id="IPR027417">
    <property type="entry name" value="P-loop_NTPase"/>
</dbReference>
<feature type="coiled-coil region" evidence="4">
    <location>
        <begin position="317"/>
        <end position="365"/>
    </location>
</feature>
<sequence length="1030" mass="120412">MRPIKMKMTAFGPYKQTEMIDFTQLQEHRLFVISGKTGAGKTSIFDAICFALFGEASGQDRNDSKMLRSQFAEDDLFTSVELEFGLKKRTYRIFRQLPHVKSGNKSATGERYEFFETTDGMEKPMCERFIVSQVNETVHQLLGINKEQFNQIVMLPQGEFRKLLTSDTENKEEILRRIFKTGLYKNVENILNDKRKQSQSLFEQQIKERGIYINSLKTALPMRENTPLTEVFGQEFYNQFQILDALEQEISFYKEQSNKSKLKLQQETKKLQDQTVKFHHAEAINQRFDTLEQKRKVKETLESQLPQMASIKKRIDLAQKTDLLELIEQNRTEAKKDFISKNEEMDKVKTRKVQIEQKLRDAMTAYQIEEKKQSELNQISKQLDHLGQWFPVVKELDQKQIQIKELEQKIELLQQTFKTIEQQIQSKNIEKNITRDEAKILEDKIRSLPEKQESLAEKREQSIVLTEYVKLKQVIVEVRVEVESSKLACEKIQNDYTQLEKHWIEGQASILASHLHDGELCPVCGSTEHPLKASYAREIPSKHDLDSSRKVKEITQDEYRKVEAKLENLLLQIKEKESAVIQYGFHLESINEEYHQFVQTGKKLKKEVELLKEKQIRLDQLKLILEKLNRELDQKTHNKDKNLAELNEMNTKYATAKALLEQSLVNIPEEVRSLETLEKRIGQIQKHKDDLQLQWKAVQEHLEQTKIEHSEVKVYFVNLENLMLETKEKLDKANRQYNQSLEEAGFSQELEYQSAKMSKEKREQLTQQIEEWRSNLSIVTKQIEELEDELKDKQKADLNKIQNDLDLLKNQVDHIREQFYKLHNYAERAEEGKQNILSVSKKVQEAEDQYQLIKDLYDLIRGDNSKRISFERYLQIEFLEQIIQMANQRLQKLSNGQYQLLRSDRLEKRGRQSGLGLDVYDHYTGQLRDVKTMSGGEKFNASLCLALGMADVIQSFEGGISIETMFIDEGFGSLDEESLTKAIDTLIDLQKSGRMIGVISHVQELKQSIPAVLDVKKTKEGISRTAFEVR</sequence>
<dbReference type="PANTHER" id="PTHR32114">
    <property type="entry name" value="ABC TRANSPORTER ABCH.3"/>
    <property type="match status" value="1"/>
</dbReference>
<dbReference type="OrthoDB" id="9795626at2"/>
<dbReference type="EMBL" id="SIJB01000029">
    <property type="protein sequence ID" value="NBI30016.1"/>
    <property type="molecule type" value="Genomic_DNA"/>
</dbReference>
<dbReference type="Pfam" id="PF13476">
    <property type="entry name" value="AAA_23"/>
    <property type="match status" value="1"/>
</dbReference>
<dbReference type="Pfam" id="PF13558">
    <property type="entry name" value="SbcC_Walker_B"/>
    <property type="match status" value="1"/>
</dbReference>
<evidence type="ECO:0000259" key="5">
    <source>
        <dbReference type="Pfam" id="PF13476"/>
    </source>
</evidence>
<evidence type="ECO:0000256" key="1">
    <source>
        <dbReference type="ARBA" id="ARBA00006930"/>
    </source>
</evidence>
<feature type="coiled-coil region" evidence="4">
    <location>
        <begin position="674"/>
        <end position="849"/>
    </location>
</feature>
<protein>
    <recommendedName>
        <fullName evidence="3">Nuclease SbcCD subunit C</fullName>
    </recommendedName>
</protein>
<dbReference type="GO" id="GO:0006302">
    <property type="term" value="P:double-strand break repair"/>
    <property type="evidence" value="ECO:0007669"/>
    <property type="project" value="InterPro"/>
</dbReference>
<feature type="domain" description="Rad50/SbcC-type AAA" evidence="5">
    <location>
        <begin position="5"/>
        <end position="204"/>
    </location>
</feature>
<comment type="similarity">
    <text evidence="1">Belongs to the SMC family. SbcC subfamily.</text>
</comment>
<evidence type="ECO:0000313" key="6">
    <source>
        <dbReference type="EMBL" id="NBI30016.1"/>
    </source>
</evidence>
<accession>A0A6N9Q5A5</accession>
<gene>
    <name evidence="6" type="ORF">ERL59_13775</name>
</gene>
<reference evidence="6 7" key="1">
    <citation type="submission" date="2019-01" db="EMBL/GenBank/DDBJ databases">
        <title>Chengkuizengella sp. nov., isolated from deep-sea sediment of East Pacific Ocean.</title>
        <authorList>
            <person name="Yang J."/>
            <person name="Lai Q."/>
            <person name="Shao Z."/>
        </authorList>
    </citation>
    <scope>NUCLEOTIDE SEQUENCE [LARGE SCALE GENOMIC DNA]</scope>
    <source>
        <strain evidence="6 7">YPA3-1-1</strain>
    </source>
</reference>
<dbReference type="GO" id="GO:0016887">
    <property type="term" value="F:ATP hydrolysis activity"/>
    <property type="evidence" value="ECO:0007669"/>
    <property type="project" value="InterPro"/>
</dbReference>
<evidence type="ECO:0000256" key="3">
    <source>
        <dbReference type="ARBA" id="ARBA00013368"/>
    </source>
</evidence>
<name>A0A6N9Q5A5_9BACL</name>
<dbReference type="RefSeq" id="WP_160646826.1">
    <property type="nucleotide sequence ID" value="NZ_SIJB01000029.1"/>
</dbReference>